<sequence>MQIWLKHSQFSIGMPDWVYRYLWMGGDPFIEGFHRYQSIFIHIPKAAGSSVADALFKESGGHRPIRRYLAYSPDLVDHYFTFTFVRNPWDRCHSAYHYFACRAGSDAHRDHRWASAVLSGINSFREFVLLLKDLDYAKRIKRYDHFRDQVDWLVDPVADDFMVDFIGRFEVLGEDFEHIKNKMGVDVALPHHRKGGGGSYLLEYDEEMKEIVGFLYSRDIERLGYVFEGSSGG</sequence>
<reference evidence="1 2" key="1">
    <citation type="submission" date="2020-08" db="EMBL/GenBank/DDBJ databases">
        <title>Genomic Encyclopedia of Type Strains, Phase III (KMG-III): the genomes of soil and plant-associated and newly described type strains.</title>
        <authorList>
            <person name="Whitman W."/>
        </authorList>
    </citation>
    <scope>NUCLEOTIDE SEQUENCE [LARGE SCALE GENOMIC DNA]</scope>
    <source>
        <strain evidence="1 2">CECT 7744</strain>
    </source>
</reference>
<dbReference type="GO" id="GO:0016020">
    <property type="term" value="C:membrane"/>
    <property type="evidence" value="ECO:0007669"/>
    <property type="project" value="InterPro"/>
</dbReference>
<gene>
    <name evidence="1" type="ORF">FHR97_000379</name>
</gene>
<organism evidence="1 2">
    <name type="scientific">Halomonas stenophila</name>
    <dbReference type="NCBI Taxonomy" id="795312"/>
    <lineage>
        <taxon>Bacteria</taxon>
        <taxon>Pseudomonadati</taxon>
        <taxon>Pseudomonadota</taxon>
        <taxon>Gammaproteobacteria</taxon>
        <taxon>Oceanospirillales</taxon>
        <taxon>Halomonadaceae</taxon>
        <taxon>Halomonas</taxon>
    </lineage>
</organism>
<dbReference type="Proteomes" id="UP000518892">
    <property type="component" value="Unassembled WGS sequence"/>
</dbReference>
<name>A0A7W5EQG8_9GAMM</name>
<dbReference type="Pfam" id="PF03567">
    <property type="entry name" value="Sulfotransfer_2"/>
    <property type="match status" value="1"/>
</dbReference>
<evidence type="ECO:0000313" key="1">
    <source>
        <dbReference type="EMBL" id="MBB3229564.1"/>
    </source>
</evidence>
<dbReference type="SUPFAM" id="SSF52540">
    <property type="entry name" value="P-loop containing nucleoside triphosphate hydrolases"/>
    <property type="match status" value="1"/>
</dbReference>
<protein>
    <recommendedName>
        <fullName evidence="3">Sulfotransferase family protein</fullName>
    </recommendedName>
</protein>
<dbReference type="AlphaFoldDB" id="A0A7W5EQG8"/>
<dbReference type="GO" id="GO:0008146">
    <property type="term" value="F:sulfotransferase activity"/>
    <property type="evidence" value="ECO:0007669"/>
    <property type="project" value="InterPro"/>
</dbReference>
<dbReference type="InterPro" id="IPR027417">
    <property type="entry name" value="P-loop_NTPase"/>
</dbReference>
<comment type="caution">
    <text evidence="1">The sequence shown here is derived from an EMBL/GenBank/DDBJ whole genome shotgun (WGS) entry which is preliminary data.</text>
</comment>
<dbReference type="InterPro" id="IPR005331">
    <property type="entry name" value="Sulfotransferase"/>
</dbReference>
<dbReference type="Gene3D" id="3.40.50.300">
    <property type="entry name" value="P-loop containing nucleotide triphosphate hydrolases"/>
    <property type="match status" value="1"/>
</dbReference>
<dbReference type="EMBL" id="JACHXR010000001">
    <property type="protein sequence ID" value="MBB3229564.1"/>
    <property type="molecule type" value="Genomic_DNA"/>
</dbReference>
<evidence type="ECO:0008006" key="3">
    <source>
        <dbReference type="Google" id="ProtNLM"/>
    </source>
</evidence>
<keyword evidence="2" id="KW-1185">Reference proteome</keyword>
<accession>A0A7W5EQG8</accession>
<evidence type="ECO:0000313" key="2">
    <source>
        <dbReference type="Proteomes" id="UP000518892"/>
    </source>
</evidence>
<dbReference type="RefSeq" id="WP_183382072.1">
    <property type="nucleotide sequence ID" value="NZ_JACHXR010000001.1"/>
</dbReference>
<proteinExistence type="predicted"/>